<organism evidence="11 12">
    <name type="scientific">Magallana gigas</name>
    <name type="common">Pacific oyster</name>
    <name type="synonym">Crassostrea gigas</name>
    <dbReference type="NCBI Taxonomy" id="29159"/>
    <lineage>
        <taxon>Eukaryota</taxon>
        <taxon>Metazoa</taxon>
        <taxon>Spiralia</taxon>
        <taxon>Lophotrochozoa</taxon>
        <taxon>Mollusca</taxon>
        <taxon>Bivalvia</taxon>
        <taxon>Autobranchia</taxon>
        <taxon>Pteriomorphia</taxon>
        <taxon>Ostreida</taxon>
        <taxon>Ostreoidea</taxon>
        <taxon>Ostreidae</taxon>
        <taxon>Magallana</taxon>
    </lineage>
</organism>
<dbReference type="InterPro" id="IPR017452">
    <property type="entry name" value="GPCR_Rhodpsn_7TM"/>
</dbReference>
<evidence type="ECO:0000256" key="3">
    <source>
        <dbReference type="ARBA" id="ARBA00022989"/>
    </source>
</evidence>
<dbReference type="PANTHER" id="PTHR45695">
    <property type="entry name" value="LEUCOKININ RECEPTOR-RELATED"/>
    <property type="match status" value="1"/>
</dbReference>
<feature type="transmembrane region" description="Helical" evidence="9">
    <location>
        <begin position="372"/>
        <end position="391"/>
    </location>
</feature>
<evidence type="ECO:0000256" key="4">
    <source>
        <dbReference type="ARBA" id="ARBA00023040"/>
    </source>
</evidence>
<feature type="transmembrane region" description="Helical" evidence="9">
    <location>
        <begin position="326"/>
        <end position="352"/>
    </location>
</feature>
<feature type="transmembrane region" description="Helical" evidence="9">
    <location>
        <begin position="129"/>
        <end position="152"/>
    </location>
</feature>
<evidence type="ECO:0000256" key="6">
    <source>
        <dbReference type="ARBA" id="ARBA00023170"/>
    </source>
</evidence>
<dbReference type="Gene3D" id="1.20.1070.10">
    <property type="entry name" value="Rhodopsin 7-helix transmembrane proteins"/>
    <property type="match status" value="2"/>
</dbReference>
<dbReference type="Pfam" id="PF00001">
    <property type="entry name" value="7tm_1"/>
    <property type="match status" value="1"/>
</dbReference>
<dbReference type="PRINTS" id="PR00237">
    <property type="entry name" value="GPCRRHODOPSN"/>
</dbReference>
<dbReference type="CDD" id="cd00637">
    <property type="entry name" value="7tm_classA_rhodopsin-like"/>
    <property type="match status" value="1"/>
</dbReference>
<keyword evidence="4" id="KW-0297">G-protein coupled receptor</keyword>
<dbReference type="SUPFAM" id="SSF81321">
    <property type="entry name" value="Family A G protein-coupled receptor-like"/>
    <property type="match status" value="1"/>
</dbReference>
<keyword evidence="3 9" id="KW-1133">Transmembrane helix</keyword>
<dbReference type="AlphaFoldDB" id="A0A8W8LZ43"/>
<feature type="domain" description="G-protein coupled receptors family 1 profile" evidence="10">
    <location>
        <begin position="30"/>
        <end position="388"/>
    </location>
</feature>
<evidence type="ECO:0000256" key="2">
    <source>
        <dbReference type="ARBA" id="ARBA00022692"/>
    </source>
</evidence>
<keyword evidence="5 9" id="KW-0472">Membrane</keyword>
<sequence length="431" mass="49084">YQFHFLNRYSDIALSSSILIIIGAVIGSIGNVVIIFFYFFRIKERGERYFIPLLGIVDLLGCLTSPPYYIMDNEYMFDYPSTAACRILTFLQFCIPGISGHTLLVISIQRYLLVCKPFGPKMTHFWKRVSFGIVCLFSFAYSVPLLATAGVFRDEVVYMNHDVTTEVCKLSGEKSLSMSIYTILLSVIMVANLILTAGLYIPVLRQVRISFRSRTGTYEIHRDSNAGSTTETSQTTRTSDIEIDNPDKPSIPLEMEVIETKTVVPNSPKKVRFASIDTTNKQADDKIVQNDAAVHVANDASENVAEHHKTAKIKPKSKSASAQRRVSIMFLFLIAEYMVSYTPALIVLNLFYLLDGFTFHTLTRARMAVWMFLTRLVFLNHIVNPFIYGYFDSKFKKQLQKSFQRKQLQDRQSTGGFYFGNIIMHKDNTYA</sequence>
<keyword evidence="7" id="KW-0807">Transducer</keyword>
<accession>A0A8W8LZ43</accession>
<protein>
    <recommendedName>
        <fullName evidence="10">G-protein coupled receptors family 1 profile domain-containing protein</fullName>
    </recommendedName>
</protein>
<feature type="compositionally biased region" description="Low complexity" evidence="8">
    <location>
        <begin position="228"/>
        <end position="238"/>
    </location>
</feature>
<evidence type="ECO:0000259" key="10">
    <source>
        <dbReference type="PROSITE" id="PS50262"/>
    </source>
</evidence>
<comment type="subcellular location">
    <subcellularLocation>
        <location evidence="1">Membrane</location>
        <topology evidence="1">Multi-pass membrane protein</topology>
    </subcellularLocation>
</comment>
<dbReference type="InterPro" id="IPR000276">
    <property type="entry name" value="GPCR_Rhodpsn"/>
</dbReference>
<evidence type="ECO:0000256" key="8">
    <source>
        <dbReference type="SAM" id="MobiDB-lite"/>
    </source>
</evidence>
<keyword evidence="6" id="KW-0675">Receptor</keyword>
<keyword evidence="2 9" id="KW-0812">Transmembrane</keyword>
<dbReference type="Proteomes" id="UP000005408">
    <property type="component" value="Unassembled WGS sequence"/>
</dbReference>
<feature type="transmembrane region" description="Helical" evidence="9">
    <location>
        <begin position="12"/>
        <end position="40"/>
    </location>
</feature>
<evidence type="ECO:0000256" key="5">
    <source>
        <dbReference type="ARBA" id="ARBA00023136"/>
    </source>
</evidence>
<feature type="region of interest" description="Disordered" evidence="8">
    <location>
        <begin position="221"/>
        <end position="247"/>
    </location>
</feature>
<keyword evidence="12" id="KW-1185">Reference proteome</keyword>
<feature type="transmembrane region" description="Helical" evidence="9">
    <location>
        <begin position="180"/>
        <end position="204"/>
    </location>
</feature>
<dbReference type="GO" id="GO:0005886">
    <property type="term" value="C:plasma membrane"/>
    <property type="evidence" value="ECO:0007669"/>
    <property type="project" value="TreeGrafter"/>
</dbReference>
<evidence type="ECO:0000256" key="1">
    <source>
        <dbReference type="ARBA" id="ARBA00004141"/>
    </source>
</evidence>
<evidence type="ECO:0000256" key="9">
    <source>
        <dbReference type="SAM" id="Phobius"/>
    </source>
</evidence>
<feature type="transmembrane region" description="Helical" evidence="9">
    <location>
        <begin position="49"/>
        <end position="70"/>
    </location>
</feature>
<feature type="transmembrane region" description="Helical" evidence="9">
    <location>
        <begin position="90"/>
        <end position="108"/>
    </location>
</feature>
<dbReference type="PANTHER" id="PTHR45695:SF9">
    <property type="entry name" value="LEUCOKININ RECEPTOR"/>
    <property type="match status" value="1"/>
</dbReference>
<evidence type="ECO:0000313" key="12">
    <source>
        <dbReference type="Proteomes" id="UP000005408"/>
    </source>
</evidence>
<dbReference type="EnsemblMetazoa" id="G30815.1">
    <property type="protein sequence ID" value="G30815.1:cds"/>
    <property type="gene ID" value="G30815"/>
</dbReference>
<evidence type="ECO:0000313" key="11">
    <source>
        <dbReference type="EnsemblMetazoa" id="G30815.1:cds"/>
    </source>
</evidence>
<reference evidence="11" key="1">
    <citation type="submission" date="2022-08" db="UniProtKB">
        <authorList>
            <consortium name="EnsemblMetazoa"/>
        </authorList>
    </citation>
    <scope>IDENTIFICATION</scope>
    <source>
        <strain evidence="11">05x7-T-G4-1.051#20</strain>
    </source>
</reference>
<proteinExistence type="predicted"/>
<name>A0A8W8LZ43_MAGGI</name>
<dbReference type="PROSITE" id="PS50262">
    <property type="entry name" value="G_PROTEIN_RECEP_F1_2"/>
    <property type="match status" value="1"/>
</dbReference>
<evidence type="ECO:0000256" key="7">
    <source>
        <dbReference type="ARBA" id="ARBA00023224"/>
    </source>
</evidence>
<dbReference type="GO" id="GO:0004930">
    <property type="term" value="F:G protein-coupled receptor activity"/>
    <property type="evidence" value="ECO:0007669"/>
    <property type="project" value="UniProtKB-KW"/>
</dbReference>